<protein>
    <submittedName>
        <fullName evidence="2">Uncharacterized protein</fullName>
    </submittedName>
</protein>
<gene>
    <name evidence="2" type="ORF">FIBSPDRAFT_887865</name>
</gene>
<dbReference type="Proteomes" id="UP000076532">
    <property type="component" value="Unassembled WGS sequence"/>
</dbReference>
<dbReference type="AlphaFoldDB" id="A0A166P1J1"/>
<keyword evidence="3" id="KW-1185">Reference proteome</keyword>
<reference evidence="2 3" key="1">
    <citation type="journal article" date="2016" name="Mol. Biol. Evol.">
        <title>Comparative Genomics of Early-Diverging Mushroom-Forming Fungi Provides Insights into the Origins of Lignocellulose Decay Capabilities.</title>
        <authorList>
            <person name="Nagy L.G."/>
            <person name="Riley R."/>
            <person name="Tritt A."/>
            <person name="Adam C."/>
            <person name="Daum C."/>
            <person name="Floudas D."/>
            <person name="Sun H."/>
            <person name="Yadav J.S."/>
            <person name="Pangilinan J."/>
            <person name="Larsson K.H."/>
            <person name="Matsuura K."/>
            <person name="Barry K."/>
            <person name="Labutti K."/>
            <person name="Kuo R."/>
            <person name="Ohm R.A."/>
            <person name="Bhattacharya S.S."/>
            <person name="Shirouzu T."/>
            <person name="Yoshinaga Y."/>
            <person name="Martin F.M."/>
            <person name="Grigoriev I.V."/>
            <person name="Hibbett D.S."/>
        </authorList>
    </citation>
    <scope>NUCLEOTIDE SEQUENCE [LARGE SCALE GENOMIC DNA]</scope>
    <source>
        <strain evidence="2 3">CBS 109695</strain>
    </source>
</reference>
<accession>A0A166P1J1</accession>
<feature type="compositionally biased region" description="Basic and acidic residues" evidence="1">
    <location>
        <begin position="67"/>
        <end position="77"/>
    </location>
</feature>
<evidence type="ECO:0000256" key="1">
    <source>
        <dbReference type="SAM" id="MobiDB-lite"/>
    </source>
</evidence>
<evidence type="ECO:0000313" key="3">
    <source>
        <dbReference type="Proteomes" id="UP000076532"/>
    </source>
</evidence>
<name>A0A166P1J1_9AGAM</name>
<organism evidence="2 3">
    <name type="scientific">Athelia psychrophila</name>
    <dbReference type="NCBI Taxonomy" id="1759441"/>
    <lineage>
        <taxon>Eukaryota</taxon>
        <taxon>Fungi</taxon>
        <taxon>Dikarya</taxon>
        <taxon>Basidiomycota</taxon>
        <taxon>Agaricomycotina</taxon>
        <taxon>Agaricomycetes</taxon>
        <taxon>Agaricomycetidae</taxon>
        <taxon>Atheliales</taxon>
        <taxon>Atheliaceae</taxon>
        <taxon>Athelia</taxon>
    </lineage>
</organism>
<dbReference type="EMBL" id="KV417519">
    <property type="protein sequence ID" value="KZP25605.1"/>
    <property type="molecule type" value="Genomic_DNA"/>
</dbReference>
<proteinExistence type="predicted"/>
<sequence>MEKQKHRRKDDPALEATVTQAFQLCGWIATRTDKGASSFVLWCNLYRWWTTTPGRRAGGGRKKRRDRGTERRDERTGEQGPSSRRQGRAKVYIRATSASSPGPQDHCRQGRESTGATKNPPTPGPQVPRHRNGGRKSNVATTGPQAQRRRDWQWYPPAEPAIPGCRILITRTCARTAVHDDDMNMNMNAIFITGYYGQKVKDVQERHATTRKRDLLQRAKRDMLQFAKETYYNV</sequence>
<evidence type="ECO:0000313" key="2">
    <source>
        <dbReference type="EMBL" id="KZP25605.1"/>
    </source>
</evidence>
<feature type="region of interest" description="Disordered" evidence="1">
    <location>
        <begin position="53"/>
        <end position="150"/>
    </location>
</feature>